<feature type="domain" description="Gcp-like" evidence="1">
    <location>
        <begin position="33"/>
        <end position="143"/>
    </location>
</feature>
<dbReference type="Gene3D" id="3.30.420.40">
    <property type="match status" value="2"/>
</dbReference>
<dbReference type="InterPro" id="IPR000905">
    <property type="entry name" value="Gcp-like_dom"/>
</dbReference>
<evidence type="ECO:0000313" key="3">
    <source>
        <dbReference type="Proteomes" id="UP001548590"/>
    </source>
</evidence>
<evidence type="ECO:0000259" key="1">
    <source>
        <dbReference type="Pfam" id="PF00814"/>
    </source>
</evidence>
<gene>
    <name evidence="2" type="primary">tsaB</name>
    <name evidence="2" type="ORF">ABVT11_16265</name>
</gene>
<accession>A0ABV2CTZ4</accession>
<dbReference type="SUPFAM" id="SSF53067">
    <property type="entry name" value="Actin-like ATPase domain"/>
    <property type="match status" value="2"/>
</dbReference>
<dbReference type="Proteomes" id="UP001548590">
    <property type="component" value="Unassembled WGS sequence"/>
</dbReference>
<proteinExistence type="predicted"/>
<dbReference type="RefSeq" id="WP_345929251.1">
    <property type="nucleotide sequence ID" value="NZ_JBDIVF010000009.1"/>
</dbReference>
<comment type="caution">
    <text evidence="2">The sequence shown here is derived from an EMBL/GenBank/DDBJ whole genome shotgun (WGS) entry which is preliminary data.</text>
</comment>
<dbReference type="EMBL" id="JBEWLZ010000011">
    <property type="protein sequence ID" value="MET1491394.1"/>
    <property type="molecule type" value="Genomic_DNA"/>
</dbReference>
<name>A0ABV2CTZ4_9RHOO</name>
<protein>
    <submittedName>
        <fullName evidence="2">tRNA (Adenosine(37)-N6)-threonylcarbamoyltransferase complex dimerization subunit type 1 TsaB</fullName>
        <ecNumber evidence="2">2.3.1.234</ecNumber>
    </submittedName>
</protein>
<dbReference type="InterPro" id="IPR022496">
    <property type="entry name" value="T6A_TsaB"/>
</dbReference>
<sequence length="225" mass="23027">MNILALETSTDLASVALQWNGQLTSLQLQSPPAHSATLLPAVRRLMDEAGASFKGLDRIACGTGPGSFTGVRLACSVAQGLALAAGCGIVPVCSLLALAEGSGFSEVYCAMDARMSEVYVAAYRASPAGWQEVVAPCCVPPAATPFPGKGDWHGVGTAFSAYPSVMEGCQAWLHDAPVFAQPDAGAVLALARIGAVIDPAGLTPVYVRDRVAQTIAERLAAGGRA</sequence>
<dbReference type="CDD" id="cd24032">
    <property type="entry name" value="ASKHA_NBD_TsaB"/>
    <property type="match status" value="1"/>
</dbReference>
<evidence type="ECO:0000313" key="2">
    <source>
        <dbReference type="EMBL" id="MET1491394.1"/>
    </source>
</evidence>
<dbReference type="InterPro" id="IPR043129">
    <property type="entry name" value="ATPase_NBD"/>
</dbReference>
<dbReference type="Pfam" id="PF00814">
    <property type="entry name" value="TsaD"/>
    <property type="match status" value="1"/>
</dbReference>
<keyword evidence="2" id="KW-0012">Acyltransferase</keyword>
<dbReference type="NCBIfam" id="TIGR03725">
    <property type="entry name" value="T6A_YeaZ"/>
    <property type="match status" value="1"/>
</dbReference>
<keyword evidence="3" id="KW-1185">Reference proteome</keyword>
<dbReference type="EC" id="2.3.1.234" evidence="2"/>
<keyword evidence="2" id="KW-0808">Transferase</keyword>
<reference evidence="2 3" key="1">
    <citation type="submission" date="2024-07" db="EMBL/GenBank/DDBJ databases">
        <title>Uliginosibacterium paludis KCTC:42655.</title>
        <authorList>
            <person name="Kim M.K."/>
        </authorList>
    </citation>
    <scope>NUCLEOTIDE SEQUENCE [LARGE SCALE GENOMIC DNA]</scope>
    <source>
        <strain evidence="2 3">KCTC 42655</strain>
    </source>
</reference>
<organism evidence="2 3">
    <name type="scientific">Uliginosibacterium paludis</name>
    <dbReference type="NCBI Taxonomy" id="1615952"/>
    <lineage>
        <taxon>Bacteria</taxon>
        <taxon>Pseudomonadati</taxon>
        <taxon>Pseudomonadota</taxon>
        <taxon>Betaproteobacteria</taxon>
        <taxon>Rhodocyclales</taxon>
        <taxon>Zoogloeaceae</taxon>
        <taxon>Uliginosibacterium</taxon>
    </lineage>
</organism>
<dbReference type="GO" id="GO:0061711">
    <property type="term" value="F:tRNA N(6)-L-threonylcarbamoyladenine synthase activity"/>
    <property type="evidence" value="ECO:0007669"/>
    <property type="project" value="UniProtKB-EC"/>
</dbReference>